<dbReference type="STRING" id="1515439.SAMN06265784_10960"/>
<accession>A0A1X7LU72</accession>
<dbReference type="SUPFAM" id="SSF53955">
    <property type="entry name" value="Lysozyme-like"/>
    <property type="match status" value="1"/>
</dbReference>
<feature type="region of interest" description="Disordered" evidence="1">
    <location>
        <begin position="1"/>
        <end position="25"/>
    </location>
</feature>
<sequence>MTRSRADHSRDLDDCAGRSNAGEANVRSYGGIPPFAETQNCVLRVLARYDAFRSRSTQ</sequence>
<dbReference type="Gene3D" id="1.10.530.10">
    <property type="match status" value="1"/>
</dbReference>
<dbReference type="InterPro" id="IPR023346">
    <property type="entry name" value="Lysozyme-like_dom_sf"/>
</dbReference>
<protein>
    <submittedName>
        <fullName evidence="2">Uncharacterized protein</fullName>
    </submittedName>
</protein>
<reference evidence="3" key="1">
    <citation type="submission" date="2017-04" db="EMBL/GenBank/DDBJ databases">
        <authorList>
            <person name="Varghese N."/>
            <person name="Submissions S."/>
        </authorList>
    </citation>
    <scope>NUCLEOTIDE SEQUENCE [LARGE SCALE GENOMIC DNA]</scope>
    <source>
        <strain evidence="3">LMG 29540</strain>
    </source>
</reference>
<keyword evidence="3" id="KW-1185">Reference proteome</keyword>
<organism evidence="2 3">
    <name type="scientific">Paraburkholderia susongensis</name>
    <dbReference type="NCBI Taxonomy" id="1515439"/>
    <lineage>
        <taxon>Bacteria</taxon>
        <taxon>Pseudomonadati</taxon>
        <taxon>Pseudomonadota</taxon>
        <taxon>Betaproteobacteria</taxon>
        <taxon>Burkholderiales</taxon>
        <taxon>Burkholderiaceae</taxon>
        <taxon>Paraburkholderia</taxon>
    </lineage>
</organism>
<gene>
    <name evidence="2" type="ORF">SAMN06265784_10960</name>
</gene>
<proteinExistence type="predicted"/>
<evidence type="ECO:0000313" key="3">
    <source>
        <dbReference type="Proteomes" id="UP000193228"/>
    </source>
</evidence>
<feature type="compositionally biased region" description="Basic and acidic residues" evidence="1">
    <location>
        <begin position="1"/>
        <end position="16"/>
    </location>
</feature>
<dbReference type="AlphaFoldDB" id="A0A1X7LU72"/>
<dbReference type="EMBL" id="FXAT01000009">
    <property type="protein sequence ID" value="SMG57054.1"/>
    <property type="molecule type" value="Genomic_DNA"/>
</dbReference>
<evidence type="ECO:0000256" key="1">
    <source>
        <dbReference type="SAM" id="MobiDB-lite"/>
    </source>
</evidence>
<dbReference type="Proteomes" id="UP000193228">
    <property type="component" value="Unassembled WGS sequence"/>
</dbReference>
<evidence type="ECO:0000313" key="2">
    <source>
        <dbReference type="EMBL" id="SMG57054.1"/>
    </source>
</evidence>
<name>A0A1X7LU72_9BURK</name>